<reference evidence="3 4" key="1">
    <citation type="submission" date="2017-12" db="EMBL/GenBank/DDBJ databases">
        <authorList>
            <person name="Pombert J.-F."/>
            <person name="Haag K.L."/>
            <person name="Ebert D."/>
        </authorList>
    </citation>
    <scope>NUCLEOTIDE SEQUENCE [LARGE SCALE GENOMIC DNA]</scope>
    <source>
        <strain evidence="2">BE-OM-2</strain>
        <strain evidence="1">IL-BN-2</strain>
    </source>
</reference>
<comment type="caution">
    <text evidence="2">The sequence shown here is derived from an EMBL/GenBank/DDBJ whole genome shotgun (WGS) entry which is preliminary data.</text>
</comment>
<accession>A0A4Q9LC03</accession>
<sequence length="163" mass="18715">MYLFFFVLYRAAIYNSKYFIITPAAHPFLHLTSRNTIVRLKNLDSAPNSVKDIDVFELIPSGQKFKITSHNGFDLCRTPELKGRIKGCKNGDENARWSPTITPDGILFRVGKLCLTATKMDTNPSNKGIILEARRCDSRKEQYFDLIPLKDFLPNFNNIFSFE</sequence>
<dbReference type="VEuPathDB" id="MicrosporidiaDB:CWI39_1979p0020"/>
<dbReference type="AlphaFoldDB" id="A0A4Q9LC03"/>
<dbReference type="EMBL" id="PIXR01001979">
    <property type="protein sequence ID" value="TBT99556.1"/>
    <property type="molecule type" value="Genomic_DNA"/>
</dbReference>
<proteinExistence type="predicted"/>
<organism evidence="2 3">
    <name type="scientific">Hamiltosporidium magnivora</name>
    <dbReference type="NCBI Taxonomy" id="148818"/>
    <lineage>
        <taxon>Eukaryota</taxon>
        <taxon>Fungi</taxon>
        <taxon>Fungi incertae sedis</taxon>
        <taxon>Microsporidia</taxon>
        <taxon>Dubosqiidae</taxon>
        <taxon>Hamiltosporidium</taxon>
    </lineage>
</organism>
<dbReference type="VEuPathDB" id="MicrosporidiaDB:CWI36_0642p0020"/>
<evidence type="ECO:0008006" key="5">
    <source>
        <dbReference type="Google" id="ProtNLM"/>
    </source>
</evidence>
<dbReference type="EMBL" id="PITI01000642">
    <property type="protein sequence ID" value="TBU05383.1"/>
    <property type="molecule type" value="Genomic_DNA"/>
</dbReference>
<evidence type="ECO:0000313" key="1">
    <source>
        <dbReference type="EMBL" id="TBT99556.1"/>
    </source>
</evidence>
<dbReference type="Proteomes" id="UP000291404">
    <property type="component" value="Unassembled WGS sequence"/>
</dbReference>
<evidence type="ECO:0000313" key="3">
    <source>
        <dbReference type="Proteomes" id="UP000291404"/>
    </source>
</evidence>
<protein>
    <recommendedName>
        <fullName evidence="5">Ricin B lectin domain-containing protein</fullName>
    </recommendedName>
</protein>
<name>A0A4Q9LC03_9MICR</name>
<evidence type="ECO:0000313" key="4">
    <source>
        <dbReference type="Proteomes" id="UP000293045"/>
    </source>
</evidence>
<dbReference type="Proteomes" id="UP000293045">
    <property type="component" value="Unassembled WGS sequence"/>
</dbReference>
<gene>
    <name evidence="2" type="ORF">CWI36_0642p0020</name>
    <name evidence="1" type="ORF">CWI39_1979p0020</name>
</gene>
<keyword evidence="3" id="KW-1185">Reference proteome</keyword>
<evidence type="ECO:0000313" key="2">
    <source>
        <dbReference type="EMBL" id="TBU05383.1"/>
    </source>
</evidence>